<dbReference type="AlphaFoldDB" id="A0A8H4TEB3"/>
<feature type="compositionally biased region" description="Basic residues" evidence="1">
    <location>
        <begin position="603"/>
        <end position="616"/>
    </location>
</feature>
<feature type="region of interest" description="Disordered" evidence="1">
    <location>
        <begin position="1"/>
        <end position="52"/>
    </location>
</feature>
<reference evidence="2" key="1">
    <citation type="journal article" date="2020" name="BMC Genomics">
        <title>Correction to: Identification and distribution of gene clusters required for synthesis of sphingolipid metabolism inhibitors in diverse species of the filamentous fungus Fusarium.</title>
        <authorList>
            <person name="Kim H.S."/>
            <person name="Lohmar J.M."/>
            <person name="Busman M."/>
            <person name="Brown D.W."/>
            <person name="Naumann T.A."/>
            <person name="Divon H.H."/>
            <person name="Lysoe E."/>
            <person name="Uhlig S."/>
            <person name="Proctor R.H."/>
        </authorList>
    </citation>
    <scope>NUCLEOTIDE SEQUENCE</scope>
    <source>
        <strain evidence="2">NRRL 45417</strain>
    </source>
</reference>
<dbReference type="EMBL" id="JABFAI010000088">
    <property type="protein sequence ID" value="KAF4956216.1"/>
    <property type="molecule type" value="Genomic_DNA"/>
</dbReference>
<feature type="compositionally biased region" description="Basic and acidic residues" evidence="1">
    <location>
        <begin position="544"/>
        <end position="559"/>
    </location>
</feature>
<protein>
    <submittedName>
        <fullName evidence="2">Uncharacterized protein</fullName>
    </submittedName>
</protein>
<feature type="compositionally biased region" description="Polar residues" evidence="1">
    <location>
        <begin position="7"/>
        <end position="18"/>
    </location>
</feature>
<evidence type="ECO:0000313" key="3">
    <source>
        <dbReference type="Proteomes" id="UP000604273"/>
    </source>
</evidence>
<accession>A0A8H4TEB3</accession>
<evidence type="ECO:0000256" key="1">
    <source>
        <dbReference type="SAM" id="MobiDB-lite"/>
    </source>
</evidence>
<feature type="region of interest" description="Disordered" evidence="1">
    <location>
        <begin position="637"/>
        <end position="658"/>
    </location>
</feature>
<feature type="region of interest" description="Disordered" evidence="1">
    <location>
        <begin position="519"/>
        <end position="559"/>
    </location>
</feature>
<organism evidence="2 3">
    <name type="scientific">Fusarium gaditjirri</name>
    <dbReference type="NCBI Taxonomy" id="282569"/>
    <lineage>
        <taxon>Eukaryota</taxon>
        <taxon>Fungi</taxon>
        <taxon>Dikarya</taxon>
        <taxon>Ascomycota</taxon>
        <taxon>Pezizomycotina</taxon>
        <taxon>Sordariomycetes</taxon>
        <taxon>Hypocreomycetidae</taxon>
        <taxon>Hypocreales</taxon>
        <taxon>Nectriaceae</taxon>
        <taxon>Fusarium</taxon>
        <taxon>Fusarium nisikadoi species complex</taxon>
    </lineage>
</organism>
<sequence length="658" mass="76981">MSEDDQSMSSEYNCVSSDSDVDGELYTSNISEEDQGMSCEYDPVSSDDEDEDDELYTQHLLRYFDDRDIQNEEEGLAFYDEHPGQEEDPGISSKRPRCLQTAEKWLQDFNKKNRVPDNDPDVMRFQHNLRSLVERACDHAKSNSMGDWLQLPGELRDLNKGFRGILMREEAKNILDEFVSHMPKLSQKILGKGGLTPHDLQKLPSFPVRLHHRLTYINAPTRVGLANVIRRLLPIDPKNYAKAATCECLPEMETKTYVGSSYDKRGGWARLLTHEREANAEKGKICLHYNFIRQRDVVPFFKVVGVWTNPTYCPGDVVQNVTKWIPVLFEGFLVLYLGLYTQDLQCHAPDLQLIFTQASYDLFQRLRSGLEVPDFRAASLNRAWPLMQGFPYSMVGKCSNKDCKMAAKDVTLKFSEGPLGPGICSSCYNREAWLRRKWRVASLPKEERDKIHEEVLKASRKCKAARKIRLSEEQYRVYRDNQNAMRNIARKIRHGGLPEEEKERRRVRKNELERDAYQRNLANNAKGIRAKKRESTQKYRQRVTKTETKAEKQQRTQKKKEWDNAYYKALKADPVRWGRRMEKQNKQRKVFFASLSEEEQKQRKAKVRNSRQKALKKKIDGMTPDEYEEYLNAKRARHNANYHKRKMLKNRVNDRRSK</sequence>
<feature type="compositionally biased region" description="Basic residues" evidence="1">
    <location>
        <begin position="637"/>
        <end position="649"/>
    </location>
</feature>
<keyword evidence="3" id="KW-1185">Reference proteome</keyword>
<evidence type="ECO:0000313" key="2">
    <source>
        <dbReference type="EMBL" id="KAF4956216.1"/>
    </source>
</evidence>
<reference evidence="2" key="2">
    <citation type="submission" date="2020-05" db="EMBL/GenBank/DDBJ databases">
        <authorList>
            <person name="Kim H.-S."/>
            <person name="Proctor R.H."/>
            <person name="Brown D.W."/>
        </authorList>
    </citation>
    <scope>NUCLEOTIDE SEQUENCE</scope>
    <source>
        <strain evidence="2">NRRL 45417</strain>
    </source>
</reference>
<feature type="region of interest" description="Disordered" evidence="1">
    <location>
        <begin position="597"/>
        <end position="619"/>
    </location>
</feature>
<feature type="region of interest" description="Disordered" evidence="1">
    <location>
        <begin position="77"/>
        <end position="96"/>
    </location>
</feature>
<proteinExistence type="predicted"/>
<dbReference type="Proteomes" id="UP000604273">
    <property type="component" value="Unassembled WGS sequence"/>
</dbReference>
<gene>
    <name evidence="2" type="ORF">FGADI_4028</name>
</gene>
<name>A0A8H4TEB3_9HYPO</name>
<comment type="caution">
    <text evidence="2">The sequence shown here is derived from an EMBL/GenBank/DDBJ whole genome shotgun (WGS) entry which is preliminary data.</text>
</comment>
<dbReference type="OrthoDB" id="5102280at2759"/>